<sequence>MQYNNSNRLVYTFYCRAMSFSFLIPDILVKILNFTLRDLNKEPRRAVSNNSSFSIHPHRMHSLWIYKGGLKPDDDQTGDGL</sequence>
<keyword evidence="2" id="KW-1185">Reference proteome</keyword>
<accession>A0AAD4N2K5</accession>
<name>A0AAD4N2K5_9BILA</name>
<reference evidence="1" key="1">
    <citation type="submission" date="2022-01" db="EMBL/GenBank/DDBJ databases">
        <title>Genome Sequence Resource for Two Populations of Ditylenchus destructor, the Migratory Endoparasitic Phytonematode.</title>
        <authorList>
            <person name="Zhang H."/>
            <person name="Lin R."/>
            <person name="Xie B."/>
        </authorList>
    </citation>
    <scope>NUCLEOTIDE SEQUENCE</scope>
    <source>
        <strain evidence="1">BazhouSP</strain>
    </source>
</reference>
<proteinExistence type="predicted"/>
<gene>
    <name evidence="1" type="ORF">DdX_08538</name>
</gene>
<organism evidence="1 2">
    <name type="scientific">Ditylenchus destructor</name>
    <dbReference type="NCBI Taxonomy" id="166010"/>
    <lineage>
        <taxon>Eukaryota</taxon>
        <taxon>Metazoa</taxon>
        <taxon>Ecdysozoa</taxon>
        <taxon>Nematoda</taxon>
        <taxon>Chromadorea</taxon>
        <taxon>Rhabditida</taxon>
        <taxon>Tylenchina</taxon>
        <taxon>Tylenchomorpha</taxon>
        <taxon>Sphaerularioidea</taxon>
        <taxon>Anguinidae</taxon>
        <taxon>Anguininae</taxon>
        <taxon>Ditylenchus</taxon>
    </lineage>
</organism>
<dbReference type="EMBL" id="JAKKPZ010000013">
    <property type="protein sequence ID" value="KAI1714443.1"/>
    <property type="molecule type" value="Genomic_DNA"/>
</dbReference>
<dbReference type="AlphaFoldDB" id="A0AAD4N2K5"/>
<dbReference type="Proteomes" id="UP001201812">
    <property type="component" value="Unassembled WGS sequence"/>
</dbReference>
<evidence type="ECO:0000313" key="1">
    <source>
        <dbReference type="EMBL" id="KAI1714443.1"/>
    </source>
</evidence>
<comment type="caution">
    <text evidence="1">The sequence shown here is derived from an EMBL/GenBank/DDBJ whole genome shotgun (WGS) entry which is preliminary data.</text>
</comment>
<evidence type="ECO:0000313" key="2">
    <source>
        <dbReference type="Proteomes" id="UP001201812"/>
    </source>
</evidence>
<protein>
    <submittedName>
        <fullName evidence="1">Uncharacterized protein</fullName>
    </submittedName>
</protein>